<name>A0ABU2ZJD7_9SPHN</name>
<sequence>MRHDTRYEKLDTLDHYELEHESQDIRGRPLVSTTGEKFGIIKDLLVDPDHNRVAAIRLEDGRVCAVEPLEIHDNAVVYGEAARAHAETGGAAVVEEVVPVVEERVVVGKRVADTGKTINVRTRVVGETVAKDVHLRDETVSVDRRPVNRAVSGAEAEALLKGGSVSMTERDEEVVIGKETVVTDEVVVKKTAADRVEHVEEEVRKTEVDVDVTKDGRRR</sequence>
<dbReference type="InterPro" id="IPR027275">
    <property type="entry name" value="PRC-brl_dom"/>
</dbReference>
<organism evidence="3 4">
    <name type="scientific">Croceicoccus esteveae</name>
    <dbReference type="NCBI Taxonomy" id="3075597"/>
    <lineage>
        <taxon>Bacteria</taxon>
        <taxon>Pseudomonadati</taxon>
        <taxon>Pseudomonadota</taxon>
        <taxon>Alphaproteobacteria</taxon>
        <taxon>Sphingomonadales</taxon>
        <taxon>Erythrobacteraceae</taxon>
        <taxon>Croceicoccus</taxon>
    </lineage>
</organism>
<proteinExistence type="predicted"/>
<protein>
    <submittedName>
        <fullName evidence="3">DUF2382 domain-containing protein</fullName>
    </submittedName>
</protein>
<feature type="domain" description="DUF2382" evidence="2">
    <location>
        <begin position="99"/>
        <end position="210"/>
    </location>
</feature>
<dbReference type="EMBL" id="JAVRHS010000010">
    <property type="protein sequence ID" value="MDT0576728.1"/>
    <property type="molecule type" value="Genomic_DNA"/>
</dbReference>
<accession>A0ABU2ZJD7</accession>
<evidence type="ECO:0000313" key="4">
    <source>
        <dbReference type="Proteomes" id="UP001259803"/>
    </source>
</evidence>
<reference evidence="3 4" key="1">
    <citation type="submission" date="2023-09" db="EMBL/GenBank/DDBJ databases">
        <authorList>
            <person name="Rey-Velasco X."/>
        </authorList>
    </citation>
    <scope>NUCLEOTIDE SEQUENCE [LARGE SCALE GENOMIC DNA]</scope>
    <source>
        <strain evidence="3 4">F390</strain>
    </source>
</reference>
<dbReference type="InterPro" id="IPR019060">
    <property type="entry name" value="DUF2382"/>
</dbReference>
<comment type="caution">
    <text evidence="3">The sequence shown here is derived from an EMBL/GenBank/DDBJ whole genome shotgun (WGS) entry which is preliminary data.</text>
</comment>
<keyword evidence="4" id="KW-1185">Reference proteome</keyword>
<dbReference type="Pfam" id="PF09557">
    <property type="entry name" value="DUF2382"/>
    <property type="match status" value="1"/>
</dbReference>
<dbReference type="RefSeq" id="WP_311341304.1">
    <property type="nucleotide sequence ID" value="NZ_JAVRHS010000010.1"/>
</dbReference>
<dbReference type="SUPFAM" id="SSF50346">
    <property type="entry name" value="PRC-barrel domain"/>
    <property type="match status" value="1"/>
</dbReference>
<dbReference type="InterPro" id="IPR011033">
    <property type="entry name" value="PRC_barrel-like_sf"/>
</dbReference>
<evidence type="ECO:0000259" key="1">
    <source>
        <dbReference type="Pfam" id="PF05239"/>
    </source>
</evidence>
<dbReference type="Proteomes" id="UP001259803">
    <property type="component" value="Unassembled WGS sequence"/>
</dbReference>
<dbReference type="InterPro" id="IPR014747">
    <property type="entry name" value="Bac_photo_RC_H_C"/>
</dbReference>
<dbReference type="Gene3D" id="3.90.50.10">
    <property type="entry name" value="Photosynthetic Reaction Center, subunit H, domain 2"/>
    <property type="match status" value="1"/>
</dbReference>
<evidence type="ECO:0000259" key="2">
    <source>
        <dbReference type="Pfam" id="PF09557"/>
    </source>
</evidence>
<gene>
    <name evidence="3" type="ORF">RM533_11125</name>
</gene>
<feature type="domain" description="PRC-barrel" evidence="1">
    <location>
        <begin position="20"/>
        <end position="63"/>
    </location>
</feature>
<dbReference type="Pfam" id="PF05239">
    <property type="entry name" value="PRC"/>
    <property type="match status" value="1"/>
</dbReference>
<evidence type="ECO:0000313" key="3">
    <source>
        <dbReference type="EMBL" id="MDT0576728.1"/>
    </source>
</evidence>